<dbReference type="AlphaFoldDB" id="A0A2P8DCV3"/>
<keyword evidence="1" id="KW-0732">Signal</keyword>
<dbReference type="OrthoDB" id="661795at2"/>
<dbReference type="InterPro" id="IPR026444">
    <property type="entry name" value="Secre_tail"/>
</dbReference>
<proteinExistence type="predicted"/>
<feature type="chain" id="PRO_5015183355" evidence="1">
    <location>
        <begin position="20"/>
        <end position="259"/>
    </location>
</feature>
<evidence type="ECO:0000256" key="1">
    <source>
        <dbReference type="SAM" id="SignalP"/>
    </source>
</evidence>
<organism evidence="2 3">
    <name type="scientific">Taibaiella chishuiensis</name>
    <dbReference type="NCBI Taxonomy" id="1434707"/>
    <lineage>
        <taxon>Bacteria</taxon>
        <taxon>Pseudomonadati</taxon>
        <taxon>Bacteroidota</taxon>
        <taxon>Chitinophagia</taxon>
        <taxon>Chitinophagales</taxon>
        <taxon>Chitinophagaceae</taxon>
        <taxon>Taibaiella</taxon>
    </lineage>
</organism>
<sequence>MKRLFALCALILLGFGSRAQITYHDIVPDSTIGGGPTLTFWVLQPPTSSAQLHIFWSMNNTVFLRIHGSFGFGEMLMTGGFPAKLPAGADISTASVTWAETTGANGSLNESGNGNWRSDAADKYLGFRFKTMTGHWTYGWLKMTVATGGTSFTVKEWGIQTTEGVGIRAGDRPPTSIQPIQLAPQIQLSVFNGRLYPFHLEQGRDYAYRVTDMQGRTISNGNIRADGSLPVSGMASGMYVIQLVSGGYDQRLKFVVPQL</sequence>
<dbReference type="NCBIfam" id="TIGR04183">
    <property type="entry name" value="Por_Secre_tail"/>
    <property type="match status" value="1"/>
</dbReference>
<protein>
    <submittedName>
        <fullName evidence="2">Putative secreted protein (Por secretion system target)</fullName>
    </submittedName>
</protein>
<dbReference type="EMBL" id="PYGD01000001">
    <property type="protein sequence ID" value="PSK95051.1"/>
    <property type="molecule type" value="Genomic_DNA"/>
</dbReference>
<gene>
    <name evidence="2" type="ORF">B0I18_1011215</name>
</gene>
<evidence type="ECO:0000313" key="2">
    <source>
        <dbReference type="EMBL" id="PSK95051.1"/>
    </source>
</evidence>
<comment type="caution">
    <text evidence="2">The sequence shown here is derived from an EMBL/GenBank/DDBJ whole genome shotgun (WGS) entry which is preliminary data.</text>
</comment>
<dbReference type="Proteomes" id="UP000240572">
    <property type="component" value="Unassembled WGS sequence"/>
</dbReference>
<reference evidence="2 3" key="1">
    <citation type="submission" date="2018-03" db="EMBL/GenBank/DDBJ databases">
        <title>Genomic Encyclopedia of Type Strains, Phase III (KMG-III): the genomes of soil and plant-associated and newly described type strains.</title>
        <authorList>
            <person name="Whitman W."/>
        </authorList>
    </citation>
    <scope>NUCLEOTIDE SEQUENCE [LARGE SCALE GENOMIC DNA]</scope>
    <source>
        <strain evidence="2 3">CGMCC 1.12700</strain>
    </source>
</reference>
<name>A0A2P8DCV3_9BACT</name>
<evidence type="ECO:0000313" key="3">
    <source>
        <dbReference type="Proteomes" id="UP000240572"/>
    </source>
</evidence>
<accession>A0A2P8DCV3</accession>
<keyword evidence="3" id="KW-1185">Reference proteome</keyword>
<dbReference type="RefSeq" id="WP_106521725.1">
    <property type="nucleotide sequence ID" value="NZ_PYGD01000001.1"/>
</dbReference>
<feature type="signal peptide" evidence="1">
    <location>
        <begin position="1"/>
        <end position="19"/>
    </location>
</feature>